<dbReference type="InParanoid" id="D2VJ49"/>
<dbReference type="GeneID" id="8853277"/>
<dbReference type="Proteomes" id="UP000006671">
    <property type="component" value="Unassembled WGS sequence"/>
</dbReference>
<accession>D2VJ49</accession>
<name>D2VJ49_NAEGR</name>
<dbReference type="AlphaFoldDB" id="D2VJ49"/>
<dbReference type="VEuPathDB" id="AmoebaDB:NAEGRDRAFT_68907"/>
<dbReference type="KEGG" id="ngr:NAEGRDRAFT_68907"/>
<gene>
    <name evidence="1" type="ORF">NAEGRDRAFT_68907</name>
</gene>
<reference evidence="1 2" key="1">
    <citation type="journal article" date="2010" name="Cell">
        <title>The genome of Naegleria gruberi illuminates early eukaryotic versatility.</title>
        <authorList>
            <person name="Fritz-Laylin L.K."/>
            <person name="Prochnik S.E."/>
            <person name="Ginger M.L."/>
            <person name="Dacks J.B."/>
            <person name="Carpenter M.L."/>
            <person name="Field M.C."/>
            <person name="Kuo A."/>
            <person name="Paredez A."/>
            <person name="Chapman J."/>
            <person name="Pham J."/>
            <person name="Shu S."/>
            <person name="Neupane R."/>
            <person name="Cipriano M."/>
            <person name="Mancuso J."/>
            <person name="Tu H."/>
            <person name="Salamov A."/>
            <person name="Lindquist E."/>
            <person name="Shapiro H."/>
            <person name="Lucas S."/>
            <person name="Grigoriev I.V."/>
            <person name="Cande W.Z."/>
            <person name="Fulton C."/>
            <person name="Rokhsar D.S."/>
            <person name="Dawson S.C."/>
        </authorList>
    </citation>
    <scope>NUCLEOTIDE SEQUENCE [LARGE SCALE GENOMIC DNA]</scope>
    <source>
        <strain evidence="1 2">NEG-M</strain>
    </source>
</reference>
<evidence type="ECO:0000313" key="2">
    <source>
        <dbReference type="Proteomes" id="UP000006671"/>
    </source>
</evidence>
<protein>
    <submittedName>
        <fullName evidence="1">Predicted protein</fullName>
    </submittedName>
</protein>
<evidence type="ECO:0000313" key="1">
    <source>
        <dbReference type="EMBL" id="EFC43136.1"/>
    </source>
</evidence>
<sequence>MKLKQSSTSHWYETCGEAFFTQLLIPFLHNPSQELKSLSQTCQFIYQTYSQHFDNYWKRLLLNKYCDFQKGTLDSEKLKGKLMMLYYQLEYFENHLEKLPESLISTSGPIGTDSKYGVYRPCFISSSSYGYGYGQGFCTMLTSSFFSEDYDPRISIDDYSYNLEMDDLLIQRRNISLFPAVVYEEYSALVDSYIQRSDGIIFTLVFYREFHPFNVKAEMESFSGFYKRVANDSDLLNRYIFTIAMHFKENIPESERNDLEEELRKYIAENYCFKNYLIIKCNLSNREQVLKTVRETVKRYRCINVNLFLKHFMKSEKKCLLM</sequence>
<keyword evidence="2" id="KW-1185">Reference proteome</keyword>
<dbReference type="EMBL" id="GG738875">
    <property type="protein sequence ID" value="EFC43136.1"/>
    <property type="molecule type" value="Genomic_DNA"/>
</dbReference>
<organism evidence="2">
    <name type="scientific">Naegleria gruberi</name>
    <name type="common">Amoeba</name>
    <dbReference type="NCBI Taxonomy" id="5762"/>
    <lineage>
        <taxon>Eukaryota</taxon>
        <taxon>Discoba</taxon>
        <taxon>Heterolobosea</taxon>
        <taxon>Tetramitia</taxon>
        <taxon>Eutetramitia</taxon>
        <taxon>Vahlkampfiidae</taxon>
        <taxon>Naegleria</taxon>
    </lineage>
</organism>
<proteinExistence type="predicted"/>
<dbReference type="RefSeq" id="XP_002675880.1">
    <property type="nucleotide sequence ID" value="XM_002675834.1"/>
</dbReference>